<dbReference type="GO" id="GO:0006865">
    <property type="term" value="P:amino acid transport"/>
    <property type="evidence" value="ECO:0007669"/>
    <property type="project" value="UniProtKB-KW"/>
</dbReference>
<evidence type="ECO:0000256" key="3">
    <source>
        <dbReference type="ARBA" id="ARBA00022475"/>
    </source>
</evidence>
<proteinExistence type="inferred from homology"/>
<evidence type="ECO:0000256" key="8">
    <source>
        <dbReference type="ARBA" id="ARBA00037998"/>
    </source>
</evidence>
<keyword evidence="11" id="KW-1185">Reference proteome</keyword>
<evidence type="ECO:0000313" key="11">
    <source>
        <dbReference type="Proteomes" id="UP000217221"/>
    </source>
</evidence>
<feature type="transmembrane region" description="Helical" evidence="9">
    <location>
        <begin position="61"/>
        <end position="79"/>
    </location>
</feature>
<dbReference type="InterPro" id="IPR052157">
    <property type="entry name" value="BCAA_transport_permease"/>
</dbReference>
<name>A0A249LG80_9ACTN</name>
<feature type="transmembrane region" description="Helical" evidence="9">
    <location>
        <begin position="251"/>
        <end position="275"/>
    </location>
</feature>
<feature type="transmembrane region" description="Helical" evidence="9">
    <location>
        <begin position="137"/>
        <end position="158"/>
    </location>
</feature>
<evidence type="ECO:0000256" key="4">
    <source>
        <dbReference type="ARBA" id="ARBA00022692"/>
    </source>
</evidence>
<dbReference type="Proteomes" id="UP000217221">
    <property type="component" value="Chromosome"/>
</dbReference>
<dbReference type="GO" id="GO:0005886">
    <property type="term" value="C:plasma membrane"/>
    <property type="evidence" value="ECO:0007669"/>
    <property type="project" value="UniProtKB-SubCell"/>
</dbReference>
<dbReference type="PANTHER" id="PTHR11795">
    <property type="entry name" value="BRANCHED-CHAIN AMINO ACID TRANSPORT SYSTEM PERMEASE PROTEIN LIVH"/>
    <property type="match status" value="1"/>
</dbReference>
<sequence>MSPTVIRGIFDVLSLSSVLILLVIGMAIIVGMMKVFNMCQGELVLLGAVTAFLCGKYLDNLWIGIILAPIVVGLFGLLLERTIIHRFYVNPQGALLATFAIGLIMRESLRTRMSTQSSPVDAPIQSSIDIGGASLPVWRIVIMVVTLLLAIAIGLILLKTNLGMKVRATLDNPELVSVSGISTKWMYAGTYAVGSALSGFAGAMIVPLQTLYPNLGYDNLILMFIAVMIGGLGQFGGPLAGAALIAVPGAVLGQFISPVTGQILVVLLAIIFMRFRPVGIFQRGR</sequence>
<evidence type="ECO:0000256" key="1">
    <source>
        <dbReference type="ARBA" id="ARBA00004651"/>
    </source>
</evidence>
<dbReference type="PANTHER" id="PTHR11795:SF447">
    <property type="entry name" value="ABC TRANSPORTER PERMEASE PROTEIN"/>
    <property type="match status" value="1"/>
</dbReference>
<evidence type="ECO:0000256" key="5">
    <source>
        <dbReference type="ARBA" id="ARBA00022970"/>
    </source>
</evidence>
<dbReference type="CDD" id="cd06582">
    <property type="entry name" value="TM_PBP1_LivH_like"/>
    <property type="match status" value="1"/>
</dbReference>
<keyword evidence="6 9" id="KW-1133">Transmembrane helix</keyword>
<dbReference type="KEGG" id="plim:PHILAsVB114_04695"/>
<keyword evidence="7 9" id="KW-0472">Membrane</keyword>
<dbReference type="RefSeq" id="WP_095698227.1">
    <property type="nucleotide sequence ID" value="NZ_CP016782.1"/>
</dbReference>
<feature type="transmembrane region" description="Helical" evidence="9">
    <location>
        <begin position="220"/>
        <end position="245"/>
    </location>
</feature>
<evidence type="ECO:0000256" key="7">
    <source>
        <dbReference type="ARBA" id="ARBA00023136"/>
    </source>
</evidence>
<accession>A0A249LG80</accession>
<feature type="transmembrane region" description="Helical" evidence="9">
    <location>
        <begin position="85"/>
        <end position="105"/>
    </location>
</feature>
<dbReference type="OrthoDB" id="9807115at2"/>
<organism evidence="10 11">
    <name type="scientific">Candidatus Planktophila limnetica</name>
    <dbReference type="NCBI Taxonomy" id="573600"/>
    <lineage>
        <taxon>Bacteria</taxon>
        <taxon>Bacillati</taxon>
        <taxon>Actinomycetota</taxon>
        <taxon>Actinomycetes</taxon>
        <taxon>Candidatus Nanopelagicales</taxon>
        <taxon>Candidatus Nanopelagicaceae</taxon>
        <taxon>Candidatus Planktophila</taxon>
    </lineage>
</organism>
<dbReference type="AlphaFoldDB" id="A0A249LG80"/>
<keyword evidence="4 9" id="KW-0812">Transmembrane</keyword>
<comment type="subcellular location">
    <subcellularLocation>
        <location evidence="1">Cell membrane</location>
        <topology evidence="1">Multi-pass membrane protein</topology>
    </subcellularLocation>
</comment>
<keyword evidence="3" id="KW-1003">Cell membrane</keyword>
<dbReference type="GO" id="GO:0022857">
    <property type="term" value="F:transmembrane transporter activity"/>
    <property type="evidence" value="ECO:0007669"/>
    <property type="project" value="InterPro"/>
</dbReference>
<keyword evidence="2" id="KW-0813">Transport</keyword>
<reference evidence="10 11" key="1">
    <citation type="submission" date="2016-07" db="EMBL/GenBank/DDBJ databases">
        <title>High microdiversification within the ubiquitous acI lineage of Actinobacteria.</title>
        <authorList>
            <person name="Neuenschwander S.M."/>
            <person name="Salcher M."/>
            <person name="Ghai R."/>
            <person name="Pernthaler J."/>
        </authorList>
    </citation>
    <scope>NUCLEOTIDE SEQUENCE [LARGE SCALE GENOMIC DNA]</scope>
    <source>
        <strain evidence="10">MMS-VB-114</strain>
    </source>
</reference>
<dbReference type="EMBL" id="CP016782">
    <property type="protein sequence ID" value="ASY27926.1"/>
    <property type="molecule type" value="Genomic_DNA"/>
</dbReference>
<dbReference type="InterPro" id="IPR001851">
    <property type="entry name" value="ABC_transp_permease"/>
</dbReference>
<evidence type="ECO:0000256" key="6">
    <source>
        <dbReference type="ARBA" id="ARBA00022989"/>
    </source>
</evidence>
<keyword evidence="5" id="KW-0029">Amino-acid transport</keyword>
<feature type="transmembrane region" description="Helical" evidence="9">
    <location>
        <begin position="185"/>
        <end position="208"/>
    </location>
</feature>
<gene>
    <name evidence="10" type="ORF">PHILAsVB114_04695</name>
</gene>
<dbReference type="Pfam" id="PF02653">
    <property type="entry name" value="BPD_transp_2"/>
    <property type="match status" value="1"/>
</dbReference>
<evidence type="ECO:0000313" key="10">
    <source>
        <dbReference type="EMBL" id="ASY27926.1"/>
    </source>
</evidence>
<evidence type="ECO:0000256" key="2">
    <source>
        <dbReference type="ARBA" id="ARBA00022448"/>
    </source>
</evidence>
<feature type="transmembrane region" description="Helical" evidence="9">
    <location>
        <begin position="12"/>
        <end position="29"/>
    </location>
</feature>
<protein>
    <submittedName>
        <fullName evidence="10">Urea transport system permease protein</fullName>
    </submittedName>
</protein>
<evidence type="ECO:0000256" key="9">
    <source>
        <dbReference type="SAM" id="Phobius"/>
    </source>
</evidence>
<comment type="similarity">
    <text evidence="8">Belongs to the binding-protein-dependent transport system permease family. LivHM subfamily.</text>
</comment>